<evidence type="ECO:0000313" key="2">
    <source>
        <dbReference type="Proteomes" id="UP000299102"/>
    </source>
</evidence>
<evidence type="ECO:0000313" key="1">
    <source>
        <dbReference type="EMBL" id="GBP83265.1"/>
    </source>
</evidence>
<name>A0A4C1Z9I1_EUMVA</name>
<comment type="caution">
    <text evidence="1">The sequence shown here is derived from an EMBL/GenBank/DDBJ whole genome shotgun (WGS) entry which is preliminary data.</text>
</comment>
<organism evidence="1 2">
    <name type="scientific">Eumeta variegata</name>
    <name type="common">Bagworm moth</name>
    <name type="synonym">Eumeta japonica</name>
    <dbReference type="NCBI Taxonomy" id="151549"/>
    <lineage>
        <taxon>Eukaryota</taxon>
        <taxon>Metazoa</taxon>
        <taxon>Ecdysozoa</taxon>
        <taxon>Arthropoda</taxon>
        <taxon>Hexapoda</taxon>
        <taxon>Insecta</taxon>
        <taxon>Pterygota</taxon>
        <taxon>Neoptera</taxon>
        <taxon>Endopterygota</taxon>
        <taxon>Lepidoptera</taxon>
        <taxon>Glossata</taxon>
        <taxon>Ditrysia</taxon>
        <taxon>Tineoidea</taxon>
        <taxon>Psychidae</taxon>
        <taxon>Oiketicinae</taxon>
        <taxon>Eumeta</taxon>
    </lineage>
</organism>
<reference evidence="1 2" key="1">
    <citation type="journal article" date="2019" name="Commun. Biol.">
        <title>The bagworm genome reveals a unique fibroin gene that provides high tensile strength.</title>
        <authorList>
            <person name="Kono N."/>
            <person name="Nakamura H."/>
            <person name="Ohtoshi R."/>
            <person name="Tomita M."/>
            <person name="Numata K."/>
            <person name="Arakawa K."/>
        </authorList>
    </citation>
    <scope>NUCLEOTIDE SEQUENCE [LARGE SCALE GENOMIC DNA]</scope>
</reference>
<dbReference type="AlphaFoldDB" id="A0A4C1Z9I1"/>
<protein>
    <submittedName>
        <fullName evidence="1">Uncharacterized protein</fullName>
    </submittedName>
</protein>
<gene>
    <name evidence="1" type="ORF">EVAR_97482_1</name>
</gene>
<accession>A0A4C1Z9I1</accession>
<proteinExistence type="predicted"/>
<keyword evidence="2" id="KW-1185">Reference proteome</keyword>
<sequence>MFKQSTAASAGRILRVTLNGNTTLDAIYSAPRLLREDNSELLIKTLRQVVLETGETLRVQVQRPNGRLDRDSLRHNAHCFQVSYDGASGWWKERDLIHQLSLRIKAIVLPTHTAEHVQTSAFVRRFDWTNPRSEPGIDPRRSFAGSPLKRSSPLEGRLKKVFNDYIFLRESSARPINKECARESEICSLNKKVARARRRSLFSVRYLSSSSRNEERIAAGRRVLFNYLMSQSRHSRGTDSPITPHAPPAPAALCDAIRGVSYRQRVTVTMRPPILYYICNY</sequence>
<dbReference type="Proteomes" id="UP000299102">
    <property type="component" value="Unassembled WGS sequence"/>
</dbReference>
<dbReference type="EMBL" id="BGZK01001612">
    <property type="protein sequence ID" value="GBP83265.1"/>
    <property type="molecule type" value="Genomic_DNA"/>
</dbReference>